<dbReference type="InterPro" id="IPR016039">
    <property type="entry name" value="Thiolase-like"/>
</dbReference>
<proteinExistence type="predicted"/>
<evidence type="ECO:0000313" key="2">
    <source>
        <dbReference type="Proteomes" id="UP000297948"/>
    </source>
</evidence>
<protein>
    <submittedName>
        <fullName evidence="1">Ketosynthase chain-length factor</fullName>
    </submittedName>
</protein>
<dbReference type="AlphaFoldDB" id="A0A4Z0FZM5"/>
<dbReference type="Proteomes" id="UP000297948">
    <property type="component" value="Unassembled WGS sequence"/>
</dbReference>
<dbReference type="EMBL" id="SRID01000515">
    <property type="protein sequence ID" value="TGA87063.1"/>
    <property type="molecule type" value="Genomic_DNA"/>
</dbReference>
<keyword evidence="2" id="KW-1185">Reference proteome</keyword>
<dbReference type="GO" id="GO:0016747">
    <property type="term" value="F:acyltransferase activity, transferring groups other than amino-acyl groups"/>
    <property type="evidence" value="ECO:0007669"/>
    <property type="project" value="UniProtKB-ARBA"/>
</dbReference>
<feature type="non-terminal residue" evidence="1">
    <location>
        <position position="1"/>
    </location>
</feature>
<sequence>AHITPDPAYRLDLVTGGERPARVDTALVLARGYGGFNSAMVVRRYTP</sequence>
<accession>A0A4Z0FZM5</accession>
<evidence type="ECO:0000313" key="1">
    <source>
        <dbReference type="EMBL" id="TGA87063.1"/>
    </source>
</evidence>
<reference evidence="1 2" key="1">
    <citation type="submission" date="2019-03" db="EMBL/GenBank/DDBJ databases">
        <authorList>
            <person name="Gonzalez-Pimentel J.L."/>
        </authorList>
    </citation>
    <scope>NUCLEOTIDE SEQUENCE [LARGE SCALE GENOMIC DNA]</scope>
    <source>
        <strain evidence="1 2">JCM 31289</strain>
    </source>
</reference>
<comment type="caution">
    <text evidence="1">The sequence shown here is derived from an EMBL/GenBank/DDBJ whole genome shotgun (WGS) entry which is preliminary data.</text>
</comment>
<name>A0A4Z0FZM5_9ACTN</name>
<dbReference type="SUPFAM" id="SSF53901">
    <property type="entry name" value="Thiolase-like"/>
    <property type="match status" value="1"/>
</dbReference>
<organism evidence="1 2">
    <name type="scientific">Streptomyces palmae</name>
    <dbReference type="NCBI Taxonomy" id="1701085"/>
    <lineage>
        <taxon>Bacteria</taxon>
        <taxon>Bacillati</taxon>
        <taxon>Actinomycetota</taxon>
        <taxon>Actinomycetes</taxon>
        <taxon>Kitasatosporales</taxon>
        <taxon>Streptomycetaceae</taxon>
        <taxon>Streptomyces</taxon>
    </lineage>
</organism>
<gene>
    <name evidence="1" type="ORF">E4099_30190</name>
</gene>